<dbReference type="Proteomes" id="UP000017836">
    <property type="component" value="Unassembled WGS sequence"/>
</dbReference>
<dbReference type="EMBL" id="KI396338">
    <property type="protein sequence ID" value="ERM97461.1"/>
    <property type="molecule type" value="Genomic_DNA"/>
</dbReference>
<gene>
    <name evidence="1" type="ORF">AMTR_s00124p00123500</name>
</gene>
<evidence type="ECO:0000313" key="2">
    <source>
        <dbReference type="Proteomes" id="UP000017836"/>
    </source>
</evidence>
<name>W1NNS0_AMBTC</name>
<evidence type="ECO:0000313" key="1">
    <source>
        <dbReference type="EMBL" id="ERM97461.1"/>
    </source>
</evidence>
<keyword evidence="2" id="KW-1185">Reference proteome</keyword>
<dbReference type="Gramene" id="ERM97461">
    <property type="protein sequence ID" value="ERM97461"/>
    <property type="gene ID" value="AMTR_s00124p00123500"/>
</dbReference>
<dbReference type="AlphaFoldDB" id="W1NNS0"/>
<dbReference type="HOGENOM" id="CLU_2187506_0_0_1"/>
<organism evidence="1 2">
    <name type="scientific">Amborella trichopoda</name>
    <dbReference type="NCBI Taxonomy" id="13333"/>
    <lineage>
        <taxon>Eukaryota</taxon>
        <taxon>Viridiplantae</taxon>
        <taxon>Streptophyta</taxon>
        <taxon>Embryophyta</taxon>
        <taxon>Tracheophyta</taxon>
        <taxon>Spermatophyta</taxon>
        <taxon>Magnoliopsida</taxon>
        <taxon>Amborellales</taxon>
        <taxon>Amborellaceae</taxon>
        <taxon>Amborella</taxon>
    </lineage>
</organism>
<reference evidence="2" key="1">
    <citation type="journal article" date="2013" name="Science">
        <title>The Amborella genome and the evolution of flowering plants.</title>
        <authorList>
            <consortium name="Amborella Genome Project"/>
        </authorList>
    </citation>
    <scope>NUCLEOTIDE SEQUENCE [LARGE SCALE GENOMIC DNA]</scope>
</reference>
<proteinExistence type="predicted"/>
<accession>W1NNS0</accession>
<protein>
    <submittedName>
        <fullName evidence="1">Uncharacterized protein</fullName>
    </submittedName>
</protein>
<sequence>MDTINVWRWVSVGTVVYGDPVKFKHPMRTSEFRIVEAYKTLFLCKPHVTHVIYVFKQPGTKGLVQGYDNADKCKLIGGNQGPDNWGPWGDQWNAVNMHRAVVHDQVSGA</sequence>